<accession>A0A8J5TL72</accession>
<dbReference type="InterPro" id="IPR024332">
    <property type="entry name" value="MOZART2"/>
</dbReference>
<comment type="caution">
    <text evidence="6">The sequence shown here is derived from an EMBL/GenBank/DDBJ whole genome shotgun (WGS) entry which is preliminary data.</text>
</comment>
<dbReference type="Pfam" id="PF12926">
    <property type="entry name" value="MOZART2"/>
    <property type="match status" value="1"/>
</dbReference>
<proteinExistence type="inferred from homology"/>
<dbReference type="GO" id="GO:0005819">
    <property type="term" value="C:spindle"/>
    <property type="evidence" value="ECO:0007669"/>
    <property type="project" value="UniProtKB-SubCell"/>
</dbReference>
<protein>
    <submittedName>
        <fullName evidence="6">Mitotic-spindle organizing protein 2-like</fullName>
    </submittedName>
</protein>
<sequence length="86" mass="9693">MSEVHLYTLVTKNNLNSEQRQLFDLVRAAGIIIHPQLFKTVMDLLAQNIPPHALINLLRDLSSKIPCGEDVINQNTVQEGNMNDNL</sequence>
<comment type="similarity">
    <text evidence="3">Belongs to the MOZART2 family.</text>
</comment>
<evidence type="ECO:0000256" key="3">
    <source>
        <dbReference type="ARBA" id="ARBA00007286"/>
    </source>
</evidence>
<reference evidence="6" key="1">
    <citation type="journal article" date="2021" name="Sci. Adv.">
        <title>The American lobster genome reveals insights on longevity, neural, and immune adaptations.</title>
        <authorList>
            <person name="Polinski J.M."/>
            <person name="Zimin A.V."/>
            <person name="Clark K.F."/>
            <person name="Kohn A.B."/>
            <person name="Sadowski N."/>
            <person name="Timp W."/>
            <person name="Ptitsyn A."/>
            <person name="Khanna P."/>
            <person name="Romanova D.Y."/>
            <person name="Williams P."/>
            <person name="Greenwood S.J."/>
            <person name="Moroz L.L."/>
            <person name="Walt D.R."/>
            <person name="Bodnar A.G."/>
        </authorList>
    </citation>
    <scope>NUCLEOTIDE SEQUENCE</scope>
    <source>
        <strain evidence="6">GMGI-L3</strain>
    </source>
</reference>
<keyword evidence="4" id="KW-0963">Cytoplasm</keyword>
<organism evidence="6 7">
    <name type="scientific">Homarus americanus</name>
    <name type="common">American lobster</name>
    <dbReference type="NCBI Taxonomy" id="6706"/>
    <lineage>
        <taxon>Eukaryota</taxon>
        <taxon>Metazoa</taxon>
        <taxon>Ecdysozoa</taxon>
        <taxon>Arthropoda</taxon>
        <taxon>Crustacea</taxon>
        <taxon>Multicrustacea</taxon>
        <taxon>Malacostraca</taxon>
        <taxon>Eumalacostraca</taxon>
        <taxon>Eucarida</taxon>
        <taxon>Decapoda</taxon>
        <taxon>Pleocyemata</taxon>
        <taxon>Astacidea</taxon>
        <taxon>Nephropoidea</taxon>
        <taxon>Nephropidae</taxon>
        <taxon>Homarus</taxon>
    </lineage>
</organism>
<comment type="subcellular location">
    <subcellularLocation>
        <location evidence="2">Cytoplasm</location>
        <location evidence="2">Cytoskeleton</location>
        <location evidence="2">Microtubule organizing center</location>
        <location evidence="2">Centrosome</location>
    </subcellularLocation>
    <subcellularLocation>
        <location evidence="1">Cytoplasm</location>
        <location evidence="1">Cytoskeleton</location>
        <location evidence="1">Spindle</location>
    </subcellularLocation>
</comment>
<name>A0A8J5TL72_HOMAM</name>
<dbReference type="Proteomes" id="UP000747542">
    <property type="component" value="Unassembled WGS sequence"/>
</dbReference>
<evidence type="ECO:0000256" key="2">
    <source>
        <dbReference type="ARBA" id="ARBA00004300"/>
    </source>
</evidence>
<evidence type="ECO:0000256" key="5">
    <source>
        <dbReference type="ARBA" id="ARBA00023212"/>
    </source>
</evidence>
<dbReference type="GO" id="GO:0005813">
    <property type="term" value="C:centrosome"/>
    <property type="evidence" value="ECO:0007669"/>
    <property type="project" value="UniProtKB-SubCell"/>
</dbReference>
<keyword evidence="7" id="KW-1185">Reference proteome</keyword>
<dbReference type="AlphaFoldDB" id="A0A8J5TL72"/>
<evidence type="ECO:0000256" key="1">
    <source>
        <dbReference type="ARBA" id="ARBA00004186"/>
    </source>
</evidence>
<dbReference type="EMBL" id="JAHLQT010007678">
    <property type="protein sequence ID" value="KAG7174407.1"/>
    <property type="molecule type" value="Genomic_DNA"/>
</dbReference>
<keyword evidence="5" id="KW-0206">Cytoskeleton</keyword>
<evidence type="ECO:0000313" key="7">
    <source>
        <dbReference type="Proteomes" id="UP000747542"/>
    </source>
</evidence>
<evidence type="ECO:0000256" key="4">
    <source>
        <dbReference type="ARBA" id="ARBA00022490"/>
    </source>
</evidence>
<gene>
    <name evidence="6" type="primary">mzt2-L</name>
    <name evidence="6" type="ORF">Hamer_G003349</name>
</gene>
<evidence type="ECO:0000313" key="6">
    <source>
        <dbReference type="EMBL" id="KAG7174407.1"/>
    </source>
</evidence>